<evidence type="ECO:0008006" key="3">
    <source>
        <dbReference type="Google" id="ProtNLM"/>
    </source>
</evidence>
<name>A0ABQ2XHA2_9ACTN</name>
<proteinExistence type="predicted"/>
<comment type="caution">
    <text evidence="1">The sequence shown here is derived from an EMBL/GenBank/DDBJ whole genome shotgun (WGS) entry which is preliminary data.</text>
</comment>
<dbReference type="Proteomes" id="UP000617743">
    <property type="component" value="Unassembled WGS sequence"/>
</dbReference>
<sequence length="150" mass="14640">MAVGDFNPYLPGMALLGLPHALLGDTPLADARLWFGAVFLGALALAARRGPRSAGGRGGRAALVNPALLPASCPAVALPSAAGGVDLPVIGLMCLGLALAGRRGGAVAAGAAMGAAAALKWTAWPLLPVALVLLAVTAGRRAAGPPCAPR</sequence>
<gene>
    <name evidence="1" type="ORF">GCM10010383_51000</name>
</gene>
<reference evidence="2" key="1">
    <citation type="journal article" date="2019" name="Int. J. Syst. Evol. Microbiol.">
        <title>The Global Catalogue of Microorganisms (GCM) 10K type strain sequencing project: providing services to taxonomists for standard genome sequencing and annotation.</title>
        <authorList>
            <consortium name="The Broad Institute Genomics Platform"/>
            <consortium name="The Broad Institute Genome Sequencing Center for Infectious Disease"/>
            <person name="Wu L."/>
            <person name="Ma J."/>
        </authorList>
    </citation>
    <scope>NUCLEOTIDE SEQUENCE [LARGE SCALE GENOMIC DNA]</scope>
    <source>
        <strain evidence="2">JCM 4866</strain>
    </source>
</reference>
<evidence type="ECO:0000313" key="1">
    <source>
        <dbReference type="EMBL" id="GGX14623.1"/>
    </source>
</evidence>
<accession>A0ABQ2XHA2</accession>
<dbReference type="EMBL" id="BMWC01000007">
    <property type="protein sequence ID" value="GGX14623.1"/>
    <property type="molecule type" value="Genomic_DNA"/>
</dbReference>
<evidence type="ECO:0000313" key="2">
    <source>
        <dbReference type="Proteomes" id="UP000617743"/>
    </source>
</evidence>
<organism evidence="1 2">
    <name type="scientific">Streptomyces lomondensis</name>
    <dbReference type="NCBI Taxonomy" id="68229"/>
    <lineage>
        <taxon>Bacteria</taxon>
        <taxon>Bacillati</taxon>
        <taxon>Actinomycetota</taxon>
        <taxon>Actinomycetes</taxon>
        <taxon>Kitasatosporales</taxon>
        <taxon>Streptomycetaceae</taxon>
        <taxon>Streptomyces</taxon>
    </lineage>
</organism>
<protein>
    <recommendedName>
        <fullName evidence="3">DUF2029 domain-containing protein</fullName>
    </recommendedName>
</protein>
<keyword evidence="2" id="KW-1185">Reference proteome</keyword>